<accession>A0ABM7Q4S7</accession>
<dbReference type="EMBL" id="AP024545">
    <property type="protein sequence ID" value="BCT92252.1"/>
    <property type="molecule type" value="Genomic_DNA"/>
</dbReference>
<comment type="similarity">
    <text evidence="8">Belongs to the methyltransferase superfamily.</text>
</comment>
<sequence>MNPLFDPRHIRRAFSRSARSYDAAAALQHEVEARLLESLDYLDDPKLALPPPQCILDLGAGPGRASAAMRKRWPKARVVAVDMALPMLREAGKRSGFWRPFDRVCADVRALPFAEGSVDVLFSSLCLQWVEDLPAAFAGFRRVLKPNGLLLVSTFGPDTLFELRESFAQADAAPHVSPFATIAQFGDALVHAGFRNPVLDRDEHETRYADLPALMRELRAIGATNALQSRRHTLTGRARFAAAARAYDTFRHADGRLPATWEVITAMAWAPGPGAPIREGGFDVTSVPIASIPVRRRP</sequence>
<dbReference type="InterPro" id="IPR011814">
    <property type="entry name" value="BioC"/>
</dbReference>
<keyword evidence="7 8" id="KW-0093">Biotin biosynthesis</keyword>
<dbReference type="InterPro" id="IPR029063">
    <property type="entry name" value="SAM-dependent_MTases_sf"/>
</dbReference>
<keyword evidence="5 8" id="KW-0808">Transferase</keyword>
<dbReference type="SUPFAM" id="SSF53335">
    <property type="entry name" value="S-adenosyl-L-methionine-dependent methyltransferases"/>
    <property type="match status" value="1"/>
</dbReference>
<dbReference type="Gene3D" id="3.40.50.150">
    <property type="entry name" value="Vaccinia Virus protein VP39"/>
    <property type="match status" value="1"/>
</dbReference>
<evidence type="ECO:0000256" key="3">
    <source>
        <dbReference type="ARBA" id="ARBA00012327"/>
    </source>
</evidence>
<dbReference type="InterPro" id="IPR013216">
    <property type="entry name" value="Methyltransf_11"/>
</dbReference>
<evidence type="ECO:0000256" key="7">
    <source>
        <dbReference type="ARBA" id="ARBA00022756"/>
    </source>
</evidence>
<evidence type="ECO:0000256" key="5">
    <source>
        <dbReference type="ARBA" id="ARBA00022679"/>
    </source>
</evidence>
<dbReference type="NCBIfam" id="TIGR02072">
    <property type="entry name" value="BioC"/>
    <property type="match status" value="1"/>
</dbReference>
<reference evidence="10 11" key="1">
    <citation type="submission" date="2021-03" db="EMBL/GenBank/DDBJ databases">
        <title>Complete Genome Sequences of Two Lysobacter Strains Isolated from Sea Water (Lysobacter caseinilyticus) and Soil (Lysobacter helvus) in South Korea.</title>
        <authorList>
            <person name="Watanabe Y."/>
            <person name="Arakawa K."/>
        </authorList>
    </citation>
    <scope>NUCLEOTIDE SEQUENCE [LARGE SCALE GENOMIC DNA]</scope>
    <source>
        <strain evidence="10 11">KVB24</strain>
    </source>
</reference>
<dbReference type="PANTHER" id="PTHR13090:SF1">
    <property type="entry name" value="ARGININE-HYDROXYLASE NDUFAF5, MITOCHONDRIAL"/>
    <property type="match status" value="1"/>
</dbReference>
<evidence type="ECO:0000259" key="9">
    <source>
        <dbReference type="Pfam" id="PF08241"/>
    </source>
</evidence>
<name>A0ABM7Q4S7_9GAMM</name>
<dbReference type="Pfam" id="PF08241">
    <property type="entry name" value="Methyltransf_11"/>
    <property type="match status" value="1"/>
</dbReference>
<evidence type="ECO:0000256" key="4">
    <source>
        <dbReference type="ARBA" id="ARBA00022603"/>
    </source>
</evidence>
<comment type="function">
    <text evidence="8">Converts the free carboxyl group of a malonyl-thioester to its methyl ester by transfer of a methyl group from S-adenosyl-L-methionine (SAM). It allows to synthesize pimeloyl-ACP via the fatty acid synthetic pathway.</text>
</comment>
<feature type="domain" description="Methyltransferase type 11" evidence="9">
    <location>
        <begin position="56"/>
        <end position="151"/>
    </location>
</feature>
<evidence type="ECO:0000256" key="2">
    <source>
        <dbReference type="ARBA" id="ARBA00004746"/>
    </source>
</evidence>
<gene>
    <name evidence="8 10" type="primary">bioC</name>
    <name evidence="10" type="ORF">LYSCAS_12760</name>
</gene>
<dbReference type="PANTHER" id="PTHR13090">
    <property type="entry name" value="ARGININE-HYDROXYLASE NDUFAF5, MITOCHONDRIAL"/>
    <property type="match status" value="1"/>
</dbReference>
<evidence type="ECO:0000256" key="6">
    <source>
        <dbReference type="ARBA" id="ARBA00022691"/>
    </source>
</evidence>
<dbReference type="RefSeq" id="WP_213436871.1">
    <property type="nucleotide sequence ID" value="NZ_AP024545.1"/>
</dbReference>
<comment type="pathway">
    <text evidence="2 8">Cofactor biosynthesis; biotin biosynthesis.</text>
</comment>
<dbReference type="HAMAP" id="MF_00835">
    <property type="entry name" value="BioC"/>
    <property type="match status" value="1"/>
</dbReference>
<dbReference type="InterPro" id="IPR050602">
    <property type="entry name" value="Malonyl-ACP_OMT"/>
</dbReference>
<evidence type="ECO:0000313" key="10">
    <source>
        <dbReference type="EMBL" id="BCT92252.1"/>
    </source>
</evidence>
<dbReference type="CDD" id="cd02440">
    <property type="entry name" value="AdoMet_MTases"/>
    <property type="match status" value="1"/>
</dbReference>
<evidence type="ECO:0000256" key="1">
    <source>
        <dbReference type="ARBA" id="ARBA00000852"/>
    </source>
</evidence>
<organism evidence="10 11">
    <name type="scientific">Noviluteimonas caseinilytica</name>
    <dbReference type="NCBI Taxonomy" id="2675101"/>
    <lineage>
        <taxon>Bacteria</taxon>
        <taxon>Pseudomonadati</taxon>
        <taxon>Pseudomonadota</taxon>
        <taxon>Gammaproteobacteria</taxon>
        <taxon>Lysobacterales</taxon>
        <taxon>Lysobacteraceae</taxon>
        <taxon>Noviluteimonas</taxon>
    </lineage>
</organism>
<evidence type="ECO:0000313" key="11">
    <source>
        <dbReference type="Proteomes" id="UP000681317"/>
    </source>
</evidence>
<dbReference type="EC" id="2.1.1.197" evidence="3 8"/>
<dbReference type="Proteomes" id="UP000681317">
    <property type="component" value="Chromosome"/>
</dbReference>
<keyword evidence="6 8" id="KW-0949">S-adenosyl-L-methionine</keyword>
<keyword evidence="4 8" id="KW-0489">Methyltransferase</keyword>
<keyword evidence="11" id="KW-1185">Reference proteome</keyword>
<proteinExistence type="inferred from homology"/>
<evidence type="ECO:0000256" key="8">
    <source>
        <dbReference type="HAMAP-Rule" id="MF_00835"/>
    </source>
</evidence>
<comment type="catalytic activity">
    <reaction evidence="1 8">
        <text>malonyl-[ACP] + S-adenosyl-L-methionine = malonyl-[ACP] methyl ester + S-adenosyl-L-homocysteine</text>
        <dbReference type="Rhea" id="RHEA:17105"/>
        <dbReference type="Rhea" id="RHEA-COMP:9623"/>
        <dbReference type="Rhea" id="RHEA-COMP:9954"/>
        <dbReference type="ChEBI" id="CHEBI:57856"/>
        <dbReference type="ChEBI" id="CHEBI:59789"/>
        <dbReference type="ChEBI" id="CHEBI:78449"/>
        <dbReference type="ChEBI" id="CHEBI:78845"/>
        <dbReference type="EC" id="2.1.1.197"/>
    </reaction>
</comment>
<protein>
    <recommendedName>
        <fullName evidence="3 8">Malonyl-[acyl-carrier protein] O-methyltransferase</fullName>
        <shortName evidence="8">Malonyl-ACP O-methyltransferase</shortName>
        <ecNumber evidence="3 8">2.1.1.197</ecNumber>
    </recommendedName>
    <alternativeName>
        <fullName evidence="8">Biotin synthesis protein BioC</fullName>
    </alternativeName>
</protein>